<dbReference type="GO" id="GO:0008270">
    <property type="term" value="F:zinc ion binding"/>
    <property type="evidence" value="ECO:0007669"/>
    <property type="project" value="UniProtKB-KW"/>
</dbReference>
<dbReference type="SUPFAM" id="SSF57756">
    <property type="entry name" value="Retrovirus zinc finger-like domains"/>
    <property type="match status" value="1"/>
</dbReference>
<evidence type="ECO:0000313" key="4">
    <source>
        <dbReference type="EMBL" id="KAL1517971.1"/>
    </source>
</evidence>
<keyword evidence="1" id="KW-0479">Metal-binding</keyword>
<keyword evidence="1" id="KW-0863">Zinc-finger</keyword>
<feature type="domain" description="CCHC-type" evidence="3">
    <location>
        <begin position="463"/>
        <end position="478"/>
    </location>
</feature>
<evidence type="ECO:0000256" key="2">
    <source>
        <dbReference type="SAM" id="MobiDB-lite"/>
    </source>
</evidence>
<keyword evidence="1" id="KW-0862">Zinc</keyword>
<feature type="compositionally biased region" description="Basic and acidic residues" evidence="2">
    <location>
        <begin position="159"/>
        <end position="170"/>
    </location>
</feature>
<sequence length="499" mass="58775">MRRYSPPRSSVRHRSPKRRGRERSLSPLSVSQPAPPGEESYGKKNSWDRMERPKRYRSRSREWMNRSHDPPYINLDDLESPKEKHQMKQSEKPRNRDRGRNFDFKEMKFHQHQSDFEESYLDNQYQGYSGNTRISKSHDNINILDPASINLSEFSSTSRSERKPHEKSRDSLQVFQQKVSKERNTLEFHPPRNDHNSPSCKSTNNTNYSIVKEESASDRIKRLEKLVEKLVEGNITKPKELLIEPPERSIPELIPCNTNFTTSMWLNMIHDECLQRHFDEKSVIRFLQDQMTGIIKAWYKTVANYDFTWPELKMLITKTFPDNTDFAQTLKLLVSKEKVIEETINQYFFSKLYLCEACKITGENAVSCIIDGLNNPFVKLEIKTLKFLTPEALYAEYLSKYPEHEIPVKIEHNNMREVVPDYSSAGEYIHLDTREESHFEQREQRGQSNLKKARKPESRDRIRCYTCNKFGHIAVDCRHAPICYKCKKKGHIAVKCSEK</sequence>
<reference evidence="4 5" key="1">
    <citation type="submission" date="2024-05" db="EMBL/GenBank/DDBJ databases">
        <title>Genetic variation in Jamaican populations of the coffee berry borer (Hypothenemus hampei).</title>
        <authorList>
            <person name="Errbii M."/>
            <person name="Myrie A."/>
        </authorList>
    </citation>
    <scope>NUCLEOTIDE SEQUENCE [LARGE SCALE GENOMIC DNA]</scope>
    <source>
        <strain evidence="4">JA-Hopewell-2020-01-JO</strain>
        <tissue evidence="4">Whole body</tissue>
    </source>
</reference>
<feature type="compositionally biased region" description="Polar residues" evidence="2">
    <location>
        <begin position="196"/>
        <end position="207"/>
    </location>
</feature>
<dbReference type="InterPro" id="IPR036875">
    <property type="entry name" value="Znf_CCHC_sf"/>
</dbReference>
<feature type="compositionally biased region" description="Basic and acidic residues" evidence="2">
    <location>
        <begin position="79"/>
        <end position="101"/>
    </location>
</feature>
<feature type="region of interest" description="Disordered" evidence="2">
    <location>
        <begin position="182"/>
        <end position="207"/>
    </location>
</feature>
<name>A0ABD1FFB4_HYPHA</name>
<proteinExistence type="predicted"/>
<feature type="compositionally biased region" description="Basic residues" evidence="2">
    <location>
        <begin position="1"/>
        <end position="21"/>
    </location>
</feature>
<dbReference type="PROSITE" id="PS50158">
    <property type="entry name" value="ZF_CCHC"/>
    <property type="match status" value="2"/>
</dbReference>
<organism evidence="4 5">
    <name type="scientific">Hypothenemus hampei</name>
    <name type="common">Coffee berry borer</name>
    <dbReference type="NCBI Taxonomy" id="57062"/>
    <lineage>
        <taxon>Eukaryota</taxon>
        <taxon>Metazoa</taxon>
        <taxon>Ecdysozoa</taxon>
        <taxon>Arthropoda</taxon>
        <taxon>Hexapoda</taxon>
        <taxon>Insecta</taxon>
        <taxon>Pterygota</taxon>
        <taxon>Neoptera</taxon>
        <taxon>Endopterygota</taxon>
        <taxon>Coleoptera</taxon>
        <taxon>Polyphaga</taxon>
        <taxon>Cucujiformia</taxon>
        <taxon>Curculionidae</taxon>
        <taxon>Scolytinae</taxon>
        <taxon>Hypothenemus</taxon>
    </lineage>
</organism>
<dbReference type="Pfam" id="PF00098">
    <property type="entry name" value="zf-CCHC"/>
    <property type="match status" value="2"/>
</dbReference>
<dbReference type="AlphaFoldDB" id="A0ABD1FFB4"/>
<feature type="region of interest" description="Disordered" evidence="2">
    <location>
        <begin position="154"/>
        <end position="173"/>
    </location>
</feature>
<feature type="domain" description="CCHC-type" evidence="3">
    <location>
        <begin position="483"/>
        <end position="498"/>
    </location>
</feature>
<comment type="caution">
    <text evidence="4">The sequence shown here is derived from an EMBL/GenBank/DDBJ whole genome shotgun (WGS) entry which is preliminary data.</text>
</comment>
<gene>
    <name evidence="4" type="ORF">ABEB36_001665</name>
</gene>
<keyword evidence="5" id="KW-1185">Reference proteome</keyword>
<feature type="compositionally biased region" description="Basic and acidic residues" evidence="2">
    <location>
        <begin position="182"/>
        <end position="195"/>
    </location>
</feature>
<evidence type="ECO:0000259" key="3">
    <source>
        <dbReference type="PROSITE" id="PS50158"/>
    </source>
</evidence>
<dbReference type="EMBL" id="JBDJPC010000001">
    <property type="protein sequence ID" value="KAL1517971.1"/>
    <property type="molecule type" value="Genomic_DNA"/>
</dbReference>
<evidence type="ECO:0000256" key="1">
    <source>
        <dbReference type="PROSITE-ProRule" id="PRU00047"/>
    </source>
</evidence>
<dbReference type="SMART" id="SM00343">
    <property type="entry name" value="ZnF_C2HC"/>
    <property type="match status" value="2"/>
</dbReference>
<dbReference type="Proteomes" id="UP001566132">
    <property type="component" value="Unassembled WGS sequence"/>
</dbReference>
<feature type="compositionally biased region" description="Basic and acidic residues" evidence="2">
    <location>
        <begin position="40"/>
        <end position="69"/>
    </location>
</feature>
<dbReference type="Gene3D" id="4.10.60.10">
    <property type="entry name" value="Zinc finger, CCHC-type"/>
    <property type="match status" value="1"/>
</dbReference>
<feature type="region of interest" description="Disordered" evidence="2">
    <location>
        <begin position="1"/>
        <end position="101"/>
    </location>
</feature>
<evidence type="ECO:0000313" key="5">
    <source>
        <dbReference type="Proteomes" id="UP001566132"/>
    </source>
</evidence>
<dbReference type="InterPro" id="IPR001878">
    <property type="entry name" value="Znf_CCHC"/>
</dbReference>
<protein>
    <recommendedName>
        <fullName evidence="3">CCHC-type domain-containing protein</fullName>
    </recommendedName>
</protein>
<accession>A0ABD1FFB4</accession>